<dbReference type="Proteomes" id="UP001148838">
    <property type="component" value="Unassembled WGS sequence"/>
</dbReference>
<feature type="region of interest" description="Disordered" evidence="1">
    <location>
        <begin position="1"/>
        <end position="45"/>
    </location>
</feature>
<organism evidence="2 3">
    <name type="scientific">Periplaneta americana</name>
    <name type="common">American cockroach</name>
    <name type="synonym">Blatta americana</name>
    <dbReference type="NCBI Taxonomy" id="6978"/>
    <lineage>
        <taxon>Eukaryota</taxon>
        <taxon>Metazoa</taxon>
        <taxon>Ecdysozoa</taxon>
        <taxon>Arthropoda</taxon>
        <taxon>Hexapoda</taxon>
        <taxon>Insecta</taxon>
        <taxon>Pterygota</taxon>
        <taxon>Neoptera</taxon>
        <taxon>Polyneoptera</taxon>
        <taxon>Dictyoptera</taxon>
        <taxon>Blattodea</taxon>
        <taxon>Blattoidea</taxon>
        <taxon>Blattidae</taxon>
        <taxon>Blattinae</taxon>
        <taxon>Periplaneta</taxon>
    </lineage>
</organism>
<protein>
    <submittedName>
        <fullName evidence="2">Uncharacterized protein</fullName>
    </submittedName>
</protein>
<feature type="compositionally biased region" description="Basic residues" evidence="1">
    <location>
        <begin position="1"/>
        <end position="10"/>
    </location>
</feature>
<name>A0ABQ8SVL9_PERAM</name>
<dbReference type="EMBL" id="JAJSOF020000019">
    <property type="protein sequence ID" value="KAJ4438249.1"/>
    <property type="molecule type" value="Genomic_DNA"/>
</dbReference>
<evidence type="ECO:0000313" key="2">
    <source>
        <dbReference type="EMBL" id="KAJ4438249.1"/>
    </source>
</evidence>
<evidence type="ECO:0000313" key="3">
    <source>
        <dbReference type="Proteomes" id="UP001148838"/>
    </source>
</evidence>
<gene>
    <name evidence="2" type="ORF">ANN_14188</name>
</gene>
<accession>A0ABQ8SVL9</accession>
<keyword evidence="3" id="KW-1185">Reference proteome</keyword>
<reference evidence="2 3" key="1">
    <citation type="journal article" date="2022" name="Allergy">
        <title>Genome assembly and annotation of Periplaneta americana reveal a comprehensive cockroach allergen profile.</title>
        <authorList>
            <person name="Wang L."/>
            <person name="Xiong Q."/>
            <person name="Saelim N."/>
            <person name="Wang L."/>
            <person name="Nong W."/>
            <person name="Wan A.T."/>
            <person name="Shi M."/>
            <person name="Liu X."/>
            <person name="Cao Q."/>
            <person name="Hui J.H.L."/>
            <person name="Sookrung N."/>
            <person name="Leung T.F."/>
            <person name="Tungtrongchitr A."/>
            <person name="Tsui S.K.W."/>
        </authorList>
    </citation>
    <scope>NUCLEOTIDE SEQUENCE [LARGE SCALE GENOMIC DNA]</scope>
    <source>
        <strain evidence="2">PWHHKU_190912</strain>
    </source>
</reference>
<feature type="compositionally biased region" description="Acidic residues" evidence="1">
    <location>
        <begin position="35"/>
        <end position="45"/>
    </location>
</feature>
<sequence length="150" mass="17434">MRAKEKRIRGKQGEQNDDMGDKGNTRRTMGRNEIPEEQGADKEEDVVVLSAISEADRTNEKTVNNFDVVCGKVEQEVSKKMENELEKNKGVLVGRPEGERPLGMPRRRWEDNIKMDLREVEYDDRDWINLTQDGDQWRAYVRAAMNLRVP</sequence>
<comment type="caution">
    <text evidence="2">The sequence shown here is derived from an EMBL/GenBank/DDBJ whole genome shotgun (WGS) entry which is preliminary data.</text>
</comment>
<evidence type="ECO:0000256" key="1">
    <source>
        <dbReference type="SAM" id="MobiDB-lite"/>
    </source>
</evidence>
<feature type="compositionally biased region" description="Basic and acidic residues" evidence="1">
    <location>
        <begin position="11"/>
        <end position="24"/>
    </location>
</feature>
<proteinExistence type="predicted"/>